<dbReference type="KEGG" id="vg:80399249"/>
<dbReference type="Proteomes" id="UP000676496">
    <property type="component" value="Segment"/>
</dbReference>
<organism evidence="2 3">
    <name type="scientific">ssRNA phage SRR7976299_14</name>
    <dbReference type="NCBI Taxonomy" id="2786636"/>
    <lineage>
        <taxon>Viruses</taxon>
        <taxon>Riboviria</taxon>
        <taxon>Orthornavirae</taxon>
        <taxon>Lenarviricota</taxon>
        <taxon>Leviviricetes</taxon>
        <taxon>Norzivirales</taxon>
        <taxon>Solspiviridae</taxon>
        <taxon>Dilzevirus</taxon>
        <taxon>Dilzevirus borborohabitans</taxon>
    </lineage>
</organism>
<evidence type="ECO:0000256" key="1">
    <source>
        <dbReference type="SAM" id="MobiDB-lite"/>
    </source>
</evidence>
<feature type="region of interest" description="Disordered" evidence="1">
    <location>
        <begin position="1"/>
        <end position="21"/>
    </location>
</feature>
<accession>A0A8S5L0S4</accession>
<sequence>MTQRTFKSPFPRYRERGSTSIGNAGNQVITSCDGTDLTPDYTNMLAHRSGEIEGCYDIVTPGFRSLSAGGKVIVNPYWHVKQNFTGGGTGPIVQFAGCAGLPGLTRKTVEYPSSRRHFLPDFRYGEVRNALDNTLIPAPLTIVDLNRLQTLAQTSCMSNVDVGPSQALVAAAEANRTLQMVTRPLGQLDDYVAKQHAHVSKQYTKFLALTPKQKQKLIRDARRPGGLRDALSGQYLGWYYGMKPFAKDIENALQAYLREGFTPERETARGKASDTGTNIITDPPLTSGGTTKQRLKRTRVEEVDVRAGCLYSPTSNSYSKEFGVRLSDVPSSLWEMTTLSFLVDYYLNIGNVIKALEPRIGITYLGNWLTVRQTVTDRIEVIDTIYGGPTHVITRPGTEWAARVVVSTQRIPLSNPYSYVGFARNSLSDNLQRNVAIAALISQRVKAIGAVYGAFALATM</sequence>
<dbReference type="GeneID" id="80399249"/>
<gene>
    <name evidence="2" type="primary">SRR7976299_14_1</name>
</gene>
<reference evidence="2" key="1">
    <citation type="submission" date="2020-09" db="EMBL/GenBank/DDBJ databases">
        <title>Leviviricetes taxonomy.</title>
        <authorList>
            <person name="Stockdale S.R."/>
            <person name="Callanan J."/>
            <person name="Adriaenssens E.M."/>
            <person name="Kuhn J.H."/>
            <person name="Rumnieks J."/>
            <person name="Shkoporov A."/>
            <person name="Draper L.A."/>
            <person name="Ross P."/>
            <person name="Hill C."/>
        </authorList>
    </citation>
    <scope>NUCLEOTIDE SEQUENCE</scope>
</reference>
<protein>
    <submittedName>
        <fullName evidence="2">Maturation protein</fullName>
    </submittedName>
</protein>
<feature type="region of interest" description="Disordered" evidence="1">
    <location>
        <begin position="264"/>
        <end position="297"/>
    </location>
</feature>
<evidence type="ECO:0000313" key="2">
    <source>
        <dbReference type="EMBL" id="DAD51067.1"/>
    </source>
</evidence>
<proteinExistence type="predicted"/>
<dbReference type="RefSeq" id="YP_010770052.1">
    <property type="nucleotide sequence ID" value="NC_074148.1"/>
</dbReference>
<dbReference type="EMBL" id="BK013709">
    <property type="protein sequence ID" value="DAD51067.1"/>
    <property type="molecule type" value="Genomic_RNA"/>
</dbReference>
<dbReference type="PROSITE" id="PS51257">
    <property type="entry name" value="PROKAR_LIPOPROTEIN"/>
    <property type="match status" value="1"/>
</dbReference>
<name>A0A8S5L0S4_9VIRU</name>
<keyword evidence="3" id="KW-1185">Reference proteome</keyword>
<evidence type="ECO:0000313" key="3">
    <source>
        <dbReference type="Proteomes" id="UP000676496"/>
    </source>
</evidence>